<accession>A0A9C7G8Y6</accession>
<evidence type="ECO:0008006" key="3">
    <source>
        <dbReference type="Google" id="ProtNLM"/>
    </source>
</evidence>
<protein>
    <recommendedName>
        <fullName evidence="3">HNH endonuclease</fullName>
    </recommendedName>
</protein>
<sequence length="220" mass="24747">MNAFMQFAEMVINENPLAKLAKEMTNKTMDIGELDKPLSITDNAEKKGTRPLTEDEAKDLKEKTGWTDQQIKKCTIDQDGVIHYKCDNEELEGKTHEPSGVPYVRKTIDINGVKVEVVVPEFDSMYDVQLPDELSKESNPRQFNECNKQLKNAIENDPDLNSQFSDEQIEDIMDGKTPEGYTWHHDAETGKMQLVETAKHDRTQGGAAHTGGKALWGGGY</sequence>
<gene>
    <name evidence="1" type="ORF">NEOCIP111885_01532</name>
</gene>
<name>A0A9C7G8Y6_9BACI</name>
<comment type="caution">
    <text evidence="1">The sequence shown here is derived from an EMBL/GenBank/DDBJ whole genome shotgun (WGS) entry which is preliminary data.</text>
</comment>
<proteinExistence type="predicted"/>
<dbReference type="RefSeq" id="WP_230496098.1">
    <property type="nucleotide sequence ID" value="NZ_CAKJTG010000007.1"/>
</dbReference>
<dbReference type="Proteomes" id="UP000789845">
    <property type="component" value="Unassembled WGS sequence"/>
</dbReference>
<reference evidence="1" key="1">
    <citation type="submission" date="2021-10" db="EMBL/GenBank/DDBJ databases">
        <authorList>
            <person name="Criscuolo A."/>
        </authorList>
    </citation>
    <scope>NUCLEOTIDE SEQUENCE</scope>
    <source>
        <strain evidence="1">CIP111885</strain>
    </source>
</reference>
<dbReference type="AlphaFoldDB" id="A0A9C7G8Y6"/>
<organism evidence="1 2">
    <name type="scientific">Pseudoneobacillus rhizosphaerae</name>
    <dbReference type="NCBI Taxonomy" id="2880968"/>
    <lineage>
        <taxon>Bacteria</taxon>
        <taxon>Bacillati</taxon>
        <taxon>Bacillota</taxon>
        <taxon>Bacilli</taxon>
        <taxon>Bacillales</taxon>
        <taxon>Bacillaceae</taxon>
        <taxon>Pseudoneobacillus</taxon>
    </lineage>
</organism>
<evidence type="ECO:0000313" key="1">
    <source>
        <dbReference type="EMBL" id="CAG9607840.1"/>
    </source>
</evidence>
<keyword evidence="2" id="KW-1185">Reference proteome</keyword>
<dbReference type="EMBL" id="CAKJTG010000007">
    <property type="protein sequence ID" value="CAG9607840.1"/>
    <property type="molecule type" value="Genomic_DNA"/>
</dbReference>
<evidence type="ECO:0000313" key="2">
    <source>
        <dbReference type="Proteomes" id="UP000789845"/>
    </source>
</evidence>
<dbReference type="Pfam" id="PF12639">
    <property type="entry name" value="Colicin-DNase"/>
    <property type="match status" value="1"/>
</dbReference>